<dbReference type="HOGENOM" id="CLU_000604_8_0_2"/>
<reference evidence="10 11" key="1">
    <citation type="submission" date="2007-10" db="EMBL/GenBank/DDBJ databases">
        <title>Complete sequence of Caldivirga maquilingensis IC-167.</title>
        <authorList>
            <consortium name="US DOE Joint Genome Institute"/>
            <person name="Copeland A."/>
            <person name="Lucas S."/>
            <person name="Lapidus A."/>
            <person name="Barry K."/>
            <person name="Glavina del Rio T."/>
            <person name="Dalin E."/>
            <person name="Tice H."/>
            <person name="Pitluck S."/>
            <person name="Saunders E."/>
            <person name="Brettin T."/>
            <person name="Bruce D."/>
            <person name="Detter J.C."/>
            <person name="Han C."/>
            <person name="Schmutz J."/>
            <person name="Larimer F."/>
            <person name="Land M."/>
            <person name="Hauser L."/>
            <person name="Kyrpides N."/>
            <person name="Ivanova N."/>
            <person name="Biddle J.F."/>
            <person name="Zhang Z."/>
            <person name="Fitz-Gibbon S.T."/>
            <person name="Lowe T.M."/>
            <person name="Saltikov C."/>
            <person name="House C.H."/>
            <person name="Richardson P."/>
        </authorList>
    </citation>
    <scope>NUCLEOTIDE SEQUENCE [LARGE SCALE GENOMIC DNA]</scope>
    <source>
        <strain evidence="11">ATCC 700844 / DSM 13496 / JCM 10307 / IC-167</strain>
    </source>
</reference>
<evidence type="ECO:0000256" key="5">
    <source>
        <dbReference type="ARBA" id="ARBA00023136"/>
    </source>
</evidence>
<evidence type="ECO:0000256" key="3">
    <source>
        <dbReference type="ARBA" id="ARBA00022692"/>
    </source>
</evidence>
<feature type="transmembrane region" description="Helical" evidence="7">
    <location>
        <begin position="319"/>
        <end position="344"/>
    </location>
</feature>
<dbReference type="Pfam" id="PF12704">
    <property type="entry name" value="MacB_PCD"/>
    <property type="match status" value="1"/>
</dbReference>
<dbReference type="TCDB" id="3.A.1.122.9">
    <property type="family name" value="the atp-binding cassette (abc) superfamily"/>
</dbReference>
<evidence type="ECO:0000256" key="4">
    <source>
        <dbReference type="ARBA" id="ARBA00022989"/>
    </source>
</evidence>
<keyword evidence="5 7" id="KW-0472">Membrane</keyword>
<keyword evidence="11" id="KW-1185">Reference proteome</keyword>
<dbReference type="STRING" id="397948.Cmaq_1384"/>
<dbReference type="InterPro" id="IPR003838">
    <property type="entry name" value="ABC3_permease_C"/>
</dbReference>
<feature type="domain" description="MacB-like periplasmic core" evidence="9">
    <location>
        <begin position="41"/>
        <end position="231"/>
    </location>
</feature>
<evidence type="ECO:0008006" key="12">
    <source>
        <dbReference type="Google" id="ProtNLM"/>
    </source>
</evidence>
<dbReference type="KEGG" id="cma:Cmaq_1384"/>
<dbReference type="Proteomes" id="UP000001137">
    <property type="component" value="Chromosome"/>
</dbReference>
<organism evidence="10 11">
    <name type="scientific">Caldivirga maquilingensis (strain ATCC 700844 / DSM 13496 / JCM 10307 / IC-167)</name>
    <dbReference type="NCBI Taxonomy" id="397948"/>
    <lineage>
        <taxon>Archaea</taxon>
        <taxon>Thermoproteota</taxon>
        <taxon>Thermoprotei</taxon>
        <taxon>Thermoproteales</taxon>
        <taxon>Thermoproteaceae</taxon>
        <taxon>Caldivirga</taxon>
    </lineage>
</organism>
<feature type="transmembrane region" description="Helical" evidence="7">
    <location>
        <begin position="274"/>
        <end position="299"/>
    </location>
</feature>
<evidence type="ECO:0000313" key="11">
    <source>
        <dbReference type="Proteomes" id="UP000001137"/>
    </source>
</evidence>
<keyword evidence="2" id="KW-1003">Cell membrane</keyword>
<dbReference type="PANTHER" id="PTHR30572:SF4">
    <property type="entry name" value="ABC TRANSPORTER PERMEASE YTRF"/>
    <property type="match status" value="1"/>
</dbReference>
<dbReference type="EMBL" id="CP000852">
    <property type="protein sequence ID" value="ABW02210.1"/>
    <property type="molecule type" value="Genomic_DNA"/>
</dbReference>
<evidence type="ECO:0000256" key="2">
    <source>
        <dbReference type="ARBA" id="ARBA00022475"/>
    </source>
</evidence>
<evidence type="ECO:0000256" key="7">
    <source>
        <dbReference type="SAM" id="Phobius"/>
    </source>
</evidence>
<evidence type="ECO:0000313" key="10">
    <source>
        <dbReference type="EMBL" id="ABW02210.1"/>
    </source>
</evidence>
<feature type="transmembrane region" description="Helical" evidence="7">
    <location>
        <begin position="188"/>
        <end position="208"/>
    </location>
</feature>
<gene>
    <name evidence="10" type="ordered locus">Cmaq_1384</name>
</gene>
<keyword evidence="4 7" id="KW-1133">Transmembrane helix</keyword>
<feature type="transmembrane region" description="Helical" evidence="7">
    <location>
        <begin position="39"/>
        <end position="58"/>
    </location>
</feature>
<evidence type="ECO:0000259" key="9">
    <source>
        <dbReference type="Pfam" id="PF12704"/>
    </source>
</evidence>
<dbReference type="GO" id="GO:0022857">
    <property type="term" value="F:transmembrane transporter activity"/>
    <property type="evidence" value="ECO:0007669"/>
    <property type="project" value="TreeGrafter"/>
</dbReference>
<comment type="similarity">
    <text evidence="6">Belongs to the ABC-4 integral membrane protein family.</text>
</comment>
<protein>
    <recommendedName>
        <fullName evidence="12">ABC3 transporter permease protein domain-containing protein</fullName>
    </recommendedName>
</protein>
<dbReference type="PANTHER" id="PTHR30572">
    <property type="entry name" value="MEMBRANE COMPONENT OF TRANSPORTER-RELATED"/>
    <property type="match status" value="1"/>
</dbReference>
<dbReference type="Pfam" id="PF02687">
    <property type="entry name" value="FtsX"/>
    <property type="match status" value="1"/>
</dbReference>
<evidence type="ECO:0000259" key="8">
    <source>
        <dbReference type="Pfam" id="PF02687"/>
    </source>
</evidence>
<sequence>MNACLKRIISISPFTRCVNTRASLMAIRIGLRGLMARRALTIMTIVAVATAVALLIALETVTYGVKYTVGLEVKSILPADLMVYTSTAIIPEELVNMINGLKTVEYAAPAILTGAIAGGHDVTLIGLSPSSFTYFYPQLIQGSLPLSSGDCIVSQQLAQALNVSTGDYIYVYVPQGISGTYNVLKLRVSGVFSSIFGGLLGFQVYMIVTQLSYLQSQLNTGDFVNVIFIKVIHDNPTVINGLNTAMKQIIPEAQVYEQQSIIGSVNEVVNLINVFFVVVIVLSIIIAGLIVAIMVLINVRERRREIGIMKAIGASNGQVMLIFIIQVLVVSLIGGLLGLIAGYYGSVAMVKLINYLGYNISIVITPVPEFFALGLATALVTGVLASIPPLISVTRIRPAEVIRME</sequence>
<dbReference type="eggNOG" id="arCOG02312">
    <property type="taxonomic scope" value="Archaea"/>
</dbReference>
<dbReference type="InterPro" id="IPR050250">
    <property type="entry name" value="Macrolide_Exporter_MacB"/>
</dbReference>
<comment type="subcellular location">
    <subcellularLocation>
        <location evidence="1">Cell membrane</location>
        <topology evidence="1">Multi-pass membrane protein</topology>
    </subcellularLocation>
</comment>
<name>A8M8Z1_CALMQ</name>
<proteinExistence type="inferred from homology"/>
<feature type="transmembrane region" description="Helical" evidence="7">
    <location>
        <begin position="356"/>
        <end position="387"/>
    </location>
</feature>
<dbReference type="GO" id="GO:0005886">
    <property type="term" value="C:plasma membrane"/>
    <property type="evidence" value="ECO:0007669"/>
    <property type="project" value="UniProtKB-SubCell"/>
</dbReference>
<accession>A8M8Z1</accession>
<feature type="domain" description="ABC3 transporter permease C-terminal" evidence="8">
    <location>
        <begin position="278"/>
        <end position="397"/>
    </location>
</feature>
<dbReference type="InterPro" id="IPR025857">
    <property type="entry name" value="MacB_PCD"/>
</dbReference>
<evidence type="ECO:0000256" key="6">
    <source>
        <dbReference type="ARBA" id="ARBA00038076"/>
    </source>
</evidence>
<evidence type="ECO:0000256" key="1">
    <source>
        <dbReference type="ARBA" id="ARBA00004651"/>
    </source>
</evidence>
<keyword evidence="3 7" id="KW-0812">Transmembrane</keyword>
<dbReference type="AlphaFoldDB" id="A8M8Z1"/>